<proteinExistence type="predicted"/>
<dbReference type="AlphaFoldDB" id="A0ABD3N5J2"/>
<evidence type="ECO:0000313" key="4">
    <source>
        <dbReference type="EMBL" id="KAL3769822.1"/>
    </source>
</evidence>
<dbReference type="InterPro" id="IPR050343">
    <property type="entry name" value="RsuA_PseudoU_synthase"/>
</dbReference>
<feature type="region of interest" description="Disordered" evidence="2">
    <location>
        <begin position="45"/>
        <end position="65"/>
    </location>
</feature>
<reference evidence="4 5" key="1">
    <citation type="submission" date="2024-10" db="EMBL/GenBank/DDBJ databases">
        <title>Updated reference genomes for cyclostephanoid diatoms.</title>
        <authorList>
            <person name="Roberts W.R."/>
            <person name="Alverson A.J."/>
        </authorList>
    </citation>
    <scope>NUCLEOTIDE SEQUENCE [LARGE SCALE GENOMIC DNA]</scope>
    <source>
        <strain evidence="4 5">AJA232-27</strain>
    </source>
</reference>
<dbReference type="EMBL" id="JALLBG020000050">
    <property type="protein sequence ID" value="KAL3769822.1"/>
    <property type="molecule type" value="Genomic_DNA"/>
</dbReference>
<evidence type="ECO:0000259" key="3">
    <source>
        <dbReference type="Pfam" id="PF00849"/>
    </source>
</evidence>
<dbReference type="GO" id="GO:0016853">
    <property type="term" value="F:isomerase activity"/>
    <property type="evidence" value="ECO:0007669"/>
    <property type="project" value="UniProtKB-KW"/>
</dbReference>
<keyword evidence="5" id="KW-1185">Reference proteome</keyword>
<dbReference type="InterPro" id="IPR020103">
    <property type="entry name" value="PsdUridine_synth_cat_dom_sf"/>
</dbReference>
<dbReference type="InterPro" id="IPR020094">
    <property type="entry name" value="TruA/RsuA/RluB/E/F_N"/>
</dbReference>
<dbReference type="Gene3D" id="3.30.70.580">
    <property type="entry name" value="Pseudouridine synthase I, catalytic domain, N-terminal subdomain"/>
    <property type="match status" value="1"/>
</dbReference>
<dbReference type="PANTHER" id="PTHR47683">
    <property type="entry name" value="PSEUDOURIDINE SYNTHASE FAMILY PROTEIN-RELATED"/>
    <property type="match status" value="1"/>
</dbReference>
<dbReference type="Gene3D" id="3.30.70.1560">
    <property type="entry name" value="Alpha-L RNA-binding motif"/>
    <property type="match status" value="1"/>
</dbReference>
<comment type="caution">
    <text evidence="4">The sequence shown here is derived from an EMBL/GenBank/DDBJ whole genome shotgun (WGS) entry which is preliminary data.</text>
</comment>
<evidence type="ECO:0000256" key="2">
    <source>
        <dbReference type="SAM" id="MobiDB-lite"/>
    </source>
</evidence>
<dbReference type="SUPFAM" id="SSF55120">
    <property type="entry name" value="Pseudouridine synthase"/>
    <property type="match status" value="1"/>
</dbReference>
<evidence type="ECO:0000313" key="5">
    <source>
        <dbReference type="Proteomes" id="UP001530293"/>
    </source>
</evidence>
<name>A0ABD3N5J2_9STRA</name>
<gene>
    <name evidence="4" type="ORF">ACHAWU_010330</name>
</gene>
<accession>A0ABD3N5J2</accession>
<feature type="compositionally biased region" description="Basic and acidic residues" evidence="2">
    <location>
        <begin position="48"/>
        <end position="63"/>
    </location>
</feature>
<keyword evidence="1" id="KW-0413">Isomerase</keyword>
<organism evidence="4 5">
    <name type="scientific">Discostella pseudostelligera</name>
    <dbReference type="NCBI Taxonomy" id="259834"/>
    <lineage>
        <taxon>Eukaryota</taxon>
        <taxon>Sar</taxon>
        <taxon>Stramenopiles</taxon>
        <taxon>Ochrophyta</taxon>
        <taxon>Bacillariophyta</taxon>
        <taxon>Coscinodiscophyceae</taxon>
        <taxon>Thalassiosirophycidae</taxon>
        <taxon>Stephanodiscales</taxon>
        <taxon>Stephanodiscaceae</taxon>
        <taxon>Discostella</taxon>
    </lineage>
</organism>
<sequence length="570" mass="65403">MMQRRPVHKLLCHGMAPSLPILPAPITLHLRRCLHQQHALAANYSTSDRNKKYSDTNYKKGAVDENNTPEMPIRLSKRMSELGICSRREAARILLEVSQCNDQSSLKDLKEVIYLRGIPVMDGAAVKVPPDEKYIEIRSGDDPPRKTDAVDNVESSNCETLKEFVPYPNRPWEEIMGDTILLHKPIGYVSGQEEHQHVPAVRLLNRENMHLCDLDKDIQDVFRNNDNALHFDRWKYSGYDVKANSVPKHIRMTLDEEKLKEKNDNMLDLQTLSGYAPAGRLDIDSTGVLLFTRAGIMARRLIEPESKIPKEYVVTVEPAVQLNAWERERHLKSLPRPTRDLSVLLRTGNRLAGERNPLKPLLVAEWLDNKEQSTEDMQQYQTRTMRLVLLEGKKRQIRRMCREILGWHVVKLFRSSVGPVKIGSLPEGKWRPLSQKEVKAIFNDKQHIKRSRSADDALPTDSVEEDIAATMLPEKKVMREIVVALKREPTGWLSIATLQKQIGKRLNFLPQKEGIRKKWKEQLLQICRDNPSRLVFRGTQNIGLRAKVDAEGDDSETTNVDVPKRTVKYS</sequence>
<feature type="domain" description="Pseudouridine synthase RsuA/RluA-like" evidence="3">
    <location>
        <begin position="245"/>
        <end position="402"/>
    </location>
</feature>
<dbReference type="InterPro" id="IPR042092">
    <property type="entry name" value="PsdUridine_s_RsuA/RluB/E/F_cat"/>
</dbReference>
<dbReference type="PANTHER" id="PTHR47683:SF2">
    <property type="entry name" value="RNA-BINDING S4 DOMAIN-CONTAINING PROTEIN"/>
    <property type="match status" value="1"/>
</dbReference>
<dbReference type="InterPro" id="IPR006145">
    <property type="entry name" value="PsdUridine_synth_RsuA/RluA"/>
</dbReference>
<protein>
    <recommendedName>
        <fullName evidence="3">Pseudouridine synthase RsuA/RluA-like domain-containing protein</fullName>
    </recommendedName>
</protein>
<dbReference type="Proteomes" id="UP001530293">
    <property type="component" value="Unassembled WGS sequence"/>
</dbReference>
<dbReference type="Pfam" id="PF00849">
    <property type="entry name" value="PseudoU_synth_2"/>
    <property type="match status" value="1"/>
</dbReference>
<evidence type="ECO:0000256" key="1">
    <source>
        <dbReference type="ARBA" id="ARBA00023235"/>
    </source>
</evidence>